<comment type="caution">
    <text evidence="5">The sequence shown here is derived from an EMBL/GenBank/DDBJ whole genome shotgun (WGS) entry which is preliminary data.</text>
</comment>
<protein>
    <submittedName>
        <fullName evidence="5">Tubulin-specific chaperone C</fullName>
    </submittedName>
</protein>
<dbReference type="InterPro" id="IPR016098">
    <property type="entry name" value="CAP/MinC_C"/>
</dbReference>
<dbReference type="GO" id="GO:0007023">
    <property type="term" value="P:post-chaperonin tubulin folding pathway"/>
    <property type="evidence" value="ECO:0007669"/>
    <property type="project" value="InterPro"/>
</dbReference>
<dbReference type="InterPro" id="IPR027684">
    <property type="entry name" value="TBCC"/>
</dbReference>
<feature type="coiled-coil region" evidence="2">
    <location>
        <begin position="27"/>
        <end position="54"/>
    </location>
</feature>
<gene>
    <name evidence="5" type="primary">Tbcc</name>
    <name evidence="5" type="ORF">T07_1809</name>
</gene>
<evidence type="ECO:0000313" key="5">
    <source>
        <dbReference type="EMBL" id="KRX24206.1"/>
    </source>
</evidence>
<keyword evidence="6" id="KW-1185">Reference proteome</keyword>
<reference evidence="5 6" key="1">
    <citation type="submission" date="2015-01" db="EMBL/GenBank/DDBJ databases">
        <title>Evolution of Trichinella species and genotypes.</title>
        <authorList>
            <person name="Korhonen P.K."/>
            <person name="Edoardo P."/>
            <person name="Giuseppe L.R."/>
            <person name="Gasser R.B."/>
        </authorList>
    </citation>
    <scope>NUCLEOTIDE SEQUENCE [LARGE SCALE GENOMIC DNA]</scope>
    <source>
        <strain evidence="5">ISS37</strain>
    </source>
</reference>
<evidence type="ECO:0000313" key="6">
    <source>
        <dbReference type="Proteomes" id="UP000054630"/>
    </source>
</evidence>
<dbReference type="STRING" id="6336.A0A0V0SBV5"/>
<dbReference type="Proteomes" id="UP000054630">
    <property type="component" value="Unassembled WGS sequence"/>
</dbReference>
<evidence type="ECO:0000256" key="2">
    <source>
        <dbReference type="SAM" id="Coils"/>
    </source>
</evidence>
<dbReference type="Gene3D" id="2.160.20.70">
    <property type="match status" value="1"/>
</dbReference>
<organism evidence="5 6">
    <name type="scientific">Trichinella nelsoni</name>
    <dbReference type="NCBI Taxonomy" id="6336"/>
    <lineage>
        <taxon>Eukaryota</taxon>
        <taxon>Metazoa</taxon>
        <taxon>Ecdysozoa</taxon>
        <taxon>Nematoda</taxon>
        <taxon>Enoplea</taxon>
        <taxon>Dorylaimia</taxon>
        <taxon>Trichinellida</taxon>
        <taxon>Trichinellidae</taxon>
        <taxon>Trichinella</taxon>
    </lineage>
</organism>
<name>A0A0V0SBV5_9BILA</name>
<comment type="similarity">
    <text evidence="1">Belongs to the TBCC family.</text>
</comment>
<dbReference type="PANTHER" id="PTHR15139:SF0">
    <property type="entry name" value="TUBULIN-SPECIFIC CHAPERONE C"/>
    <property type="match status" value="1"/>
</dbReference>
<proteinExistence type="inferred from homology"/>
<dbReference type="PROSITE" id="PS51329">
    <property type="entry name" value="C_CAP_COFACTOR_C"/>
    <property type="match status" value="1"/>
</dbReference>
<dbReference type="GO" id="GO:0005737">
    <property type="term" value="C:cytoplasm"/>
    <property type="evidence" value="ECO:0007669"/>
    <property type="project" value="TreeGrafter"/>
</dbReference>
<evidence type="ECO:0000256" key="1">
    <source>
        <dbReference type="ARBA" id="ARBA00008848"/>
    </source>
</evidence>
<evidence type="ECO:0000259" key="4">
    <source>
        <dbReference type="PROSITE" id="PS51329"/>
    </source>
</evidence>
<feature type="compositionally biased region" description="Acidic residues" evidence="3">
    <location>
        <begin position="128"/>
        <end position="159"/>
    </location>
</feature>
<dbReference type="InterPro" id="IPR012945">
    <property type="entry name" value="Tubulin-bd_cofactor_C_dom"/>
</dbReference>
<dbReference type="OrthoDB" id="194775at2759"/>
<dbReference type="EMBL" id="JYDL01000019">
    <property type="protein sequence ID" value="KRX24206.1"/>
    <property type="molecule type" value="Genomic_DNA"/>
</dbReference>
<feature type="region of interest" description="Disordered" evidence="3">
    <location>
        <begin position="116"/>
        <end position="214"/>
    </location>
</feature>
<sequence>MVSPRFRTDSNYQDILRKSSSCTKAIIAEMSDKKSEAEDIMEQINRDVDEIADMICRVQIIPKVMRNNFIGHIQLKLERVRLTLAENRASLPSRDLQRLGKKLSTYDNRLRNEAVRKRKKWPNRKDDSESESEEEFEDERIEESEEISEDESDDESEEKCEEKSEKISEEKSEKISDESNEEISDSEKNYFGLINSDTTNSEQSDSDNNHPTYDSTEAQLLKSLSDRQNAELCVKLPAEMPQAVRIRNVKDCTIAICCLSPAADLYLVRDSIIIMYPVRTSVMIESCINCTIACAAQQIRVKDSINCRLFLYTTGTTLLEECNAIEIGPYNVNFPKKEEIFKEGGFSDTVNKWKEVEDLKMVNNGTPAFTIMNENELEEFEIE</sequence>
<evidence type="ECO:0000256" key="3">
    <source>
        <dbReference type="SAM" id="MobiDB-lite"/>
    </source>
</evidence>
<feature type="domain" description="C-CAP/cofactor C-like" evidence="4">
    <location>
        <begin position="211"/>
        <end position="364"/>
    </location>
</feature>
<dbReference type="GO" id="GO:0007021">
    <property type="term" value="P:tubulin complex assembly"/>
    <property type="evidence" value="ECO:0007669"/>
    <property type="project" value="TreeGrafter"/>
</dbReference>
<dbReference type="AlphaFoldDB" id="A0A0V0SBV5"/>
<accession>A0A0V0SBV5</accession>
<feature type="compositionally biased region" description="Basic and acidic residues" evidence="3">
    <location>
        <begin position="160"/>
        <end position="177"/>
    </location>
</feature>
<dbReference type="InterPro" id="IPR017901">
    <property type="entry name" value="C-CAP_CF_C-like"/>
</dbReference>
<dbReference type="Pfam" id="PF07986">
    <property type="entry name" value="TBCC"/>
    <property type="match status" value="1"/>
</dbReference>
<dbReference type="PANTHER" id="PTHR15139">
    <property type="entry name" value="TUBULIN FOLDING COFACTOR C"/>
    <property type="match status" value="1"/>
</dbReference>
<keyword evidence="2" id="KW-0175">Coiled coil</keyword>